<name>A0A8J1XRB2_OWEFU</name>
<dbReference type="AlphaFoldDB" id="A0A8J1XRB2"/>
<protein>
    <submittedName>
        <fullName evidence="1">Uncharacterized protein</fullName>
    </submittedName>
</protein>
<dbReference type="Proteomes" id="UP000749559">
    <property type="component" value="Unassembled WGS sequence"/>
</dbReference>
<dbReference type="PANTHER" id="PTHR24020:SF20">
    <property type="entry name" value="PH DOMAIN-CONTAINING PROTEIN"/>
    <property type="match status" value="1"/>
</dbReference>
<dbReference type="Gene3D" id="3.40.50.410">
    <property type="entry name" value="von Willebrand factor, type A domain"/>
    <property type="match status" value="1"/>
</dbReference>
<dbReference type="PANTHER" id="PTHR24020">
    <property type="entry name" value="COLLAGEN ALPHA"/>
    <property type="match status" value="1"/>
</dbReference>
<dbReference type="OrthoDB" id="6146172at2759"/>
<gene>
    <name evidence="1" type="ORF">OFUS_LOCUS14646</name>
</gene>
<dbReference type="InterPro" id="IPR002035">
    <property type="entry name" value="VWF_A"/>
</dbReference>
<dbReference type="InterPro" id="IPR036465">
    <property type="entry name" value="vWFA_dom_sf"/>
</dbReference>
<comment type="caution">
    <text evidence="1">The sequence shown here is derived from an EMBL/GenBank/DDBJ whole genome shotgun (WGS) entry which is preliminary data.</text>
</comment>
<dbReference type="InterPro" id="IPR050525">
    <property type="entry name" value="ECM_Assembly_Org"/>
</dbReference>
<dbReference type="SMART" id="SM00327">
    <property type="entry name" value="VWA"/>
    <property type="match status" value="1"/>
</dbReference>
<accession>A0A8J1XRB2</accession>
<proteinExistence type="predicted"/>
<dbReference type="PROSITE" id="PS50234">
    <property type="entry name" value="VWFA"/>
    <property type="match status" value="1"/>
</dbReference>
<reference evidence="1" key="1">
    <citation type="submission" date="2022-03" db="EMBL/GenBank/DDBJ databases">
        <authorList>
            <person name="Martin C."/>
        </authorList>
    </citation>
    <scope>NUCLEOTIDE SEQUENCE</scope>
</reference>
<evidence type="ECO:0000313" key="1">
    <source>
        <dbReference type="EMBL" id="CAH1789252.1"/>
    </source>
</evidence>
<dbReference type="EMBL" id="CAIIXF020000007">
    <property type="protein sequence ID" value="CAH1789252.1"/>
    <property type="molecule type" value="Genomic_DNA"/>
</dbReference>
<keyword evidence="2" id="KW-1185">Reference proteome</keyword>
<sequence length="326" mass="36974">MCCFLVDLLAIIAVFSLTNGSLLDILPKGLKAKVEKNIRLPPVLVDDGCPSRFTHGSPHNNLLDDCHYYSCKQGNYTRERCPDGLRVDNRFKNIWTKRNKGQMSQPCTVYSQRCKLTLEEKGVWDLNTEICGIDVIWTIDISCSIELGDKLKVKSFIRGVMRKLPIRPGFMQVGGLTFSRDIAHIGYLGQYKNPTITRQKFKNYTVVPESCGTATYDALETARTIYLSTDKGRREDKKAVLLMVTDGFTHPASRQNETFHQAELLHKIPGLETFVIGLPNIKREGLEGTEEWVAIASKPENVFYLKTFDELKDIMNTIIRKSCETL</sequence>
<evidence type="ECO:0000313" key="2">
    <source>
        <dbReference type="Proteomes" id="UP000749559"/>
    </source>
</evidence>
<dbReference type="SUPFAM" id="SSF53300">
    <property type="entry name" value="vWA-like"/>
    <property type="match status" value="1"/>
</dbReference>
<organism evidence="1 2">
    <name type="scientific">Owenia fusiformis</name>
    <name type="common">Polychaete worm</name>
    <dbReference type="NCBI Taxonomy" id="6347"/>
    <lineage>
        <taxon>Eukaryota</taxon>
        <taxon>Metazoa</taxon>
        <taxon>Spiralia</taxon>
        <taxon>Lophotrochozoa</taxon>
        <taxon>Annelida</taxon>
        <taxon>Polychaeta</taxon>
        <taxon>Sedentaria</taxon>
        <taxon>Canalipalpata</taxon>
        <taxon>Sabellida</taxon>
        <taxon>Oweniida</taxon>
        <taxon>Oweniidae</taxon>
        <taxon>Owenia</taxon>
    </lineage>
</organism>
<dbReference type="Pfam" id="PF00092">
    <property type="entry name" value="VWA"/>
    <property type="match status" value="1"/>
</dbReference>